<feature type="region of interest" description="Disordered" evidence="1">
    <location>
        <begin position="33"/>
        <end position="59"/>
    </location>
</feature>
<proteinExistence type="predicted"/>
<dbReference type="Proteomes" id="UP000183629">
    <property type="component" value="Unassembled WGS sequence"/>
</dbReference>
<evidence type="ECO:0000256" key="1">
    <source>
        <dbReference type="SAM" id="MobiDB-lite"/>
    </source>
</evidence>
<reference evidence="3" key="1">
    <citation type="submission" date="2016-10" db="EMBL/GenBank/DDBJ databases">
        <authorList>
            <person name="Varghese N."/>
            <person name="Submissions S."/>
        </authorList>
    </citation>
    <scope>NUCLEOTIDE SEQUENCE [LARGE SCALE GENOMIC DNA]</scope>
    <source>
        <strain evidence="3">LMG 15572</strain>
    </source>
</reference>
<evidence type="ECO:0000313" key="2">
    <source>
        <dbReference type="EMBL" id="SFU84673.1"/>
    </source>
</evidence>
<dbReference type="AlphaFoldDB" id="A0A1I7JHI9"/>
<evidence type="ECO:0000313" key="3">
    <source>
        <dbReference type="Proteomes" id="UP000183629"/>
    </source>
</evidence>
<gene>
    <name evidence="2" type="ORF">SAMN05660328_11320</name>
</gene>
<dbReference type="RefSeq" id="WP_074658811.1">
    <property type="nucleotide sequence ID" value="NZ_FOLZ01000009.1"/>
</dbReference>
<name>A0A1I7JHI9_9STRE</name>
<protein>
    <submittedName>
        <fullName evidence="2">Uncharacterized protein</fullName>
    </submittedName>
</protein>
<dbReference type="EMBL" id="FPBN01000013">
    <property type="protein sequence ID" value="SFU84673.1"/>
    <property type="molecule type" value="Genomic_DNA"/>
</dbReference>
<organism evidence="2 3">
    <name type="scientific">Streptococcus gallolyticus</name>
    <dbReference type="NCBI Taxonomy" id="315405"/>
    <lineage>
        <taxon>Bacteria</taxon>
        <taxon>Bacillati</taxon>
        <taxon>Bacillota</taxon>
        <taxon>Bacilli</taxon>
        <taxon>Lactobacillales</taxon>
        <taxon>Streptococcaceae</taxon>
        <taxon>Streptococcus</taxon>
    </lineage>
</organism>
<keyword evidence="3" id="KW-1185">Reference proteome</keyword>
<accession>A0A1I7JHI9</accession>
<sequence length="59" mass="6896">MKKYVKENQVYTVPEGSELEVQLIADGFEVLEPKQEKVEEVEEQEEKPKRSKKSKNEGE</sequence>